<proteinExistence type="predicted"/>
<dbReference type="Gene3D" id="2.70.70.10">
    <property type="entry name" value="Glucose Permease (Domain IIA)"/>
    <property type="match status" value="1"/>
</dbReference>
<feature type="chain" id="PRO_5001986117" evidence="3">
    <location>
        <begin position="22"/>
        <end position="429"/>
    </location>
</feature>
<reference evidence="5 6" key="1">
    <citation type="submission" date="2014-09" db="EMBL/GenBank/DDBJ databases">
        <title>Draft Genome Sequence of Porphyromonas macacae COT-192_OH2859.</title>
        <authorList>
            <person name="Wallis C."/>
            <person name="Deusch O."/>
            <person name="O'Flynn C."/>
            <person name="Davis I."/>
            <person name="Horsfall A."/>
            <person name="Kirkwood N."/>
            <person name="Harris S."/>
            <person name="Eisen J.A."/>
            <person name="Coil D.A."/>
            <person name="Darling A.E."/>
            <person name="Jospin G."/>
            <person name="Alexiev A."/>
        </authorList>
    </citation>
    <scope>NUCLEOTIDE SEQUENCE [LARGE SCALE GENOMIC DNA]</scope>
    <source>
        <strain evidence="6">COT-192 OH2859</strain>
    </source>
</reference>
<evidence type="ECO:0000256" key="1">
    <source>
        <dbReference type="ARBA" id="ARBA00022729"/>
    </source>
</evidence>
<sequence length="429" mass="49091">MKKFLCFILLFLISSFLTLQAQVKSAKVRQLERQRKEVLRQINETDKELKQTRKNKSNEEKRLKLVKKLVVQRQQMVKILDGEVQELQLTLNTLTRRRDSLLKREDACKRQYAKSVVSMQKRSASLDRLLFLFSASSFDKGVRREAFLNQYARAHRQAASELKDTRQLVEKNRNEISTTHSHKAGLLAIRESEKKKLEAEQKTRTAEVKQLSGQQKTLERKLRKQKSQVEALNRKIEQQIAFEIAEAERKAREEQERLDREAKARGAKVAPKAERKAAVKGGYAMNAEERALSSNFASNKGRLPSPVRGRYDLVGQYGVHSVQGHSRVRTSSGGIDLRVVSDHNAYCVFNGVVTSIFMVNGFNNSVIVRHGNYLTVYSNLVSVSVSKGQKVKTGQVLGRIATDSNTRETILHFQIWKERTKQNPSAWIK</sequence>
<accession>A0A0A2E4T8</accession>
<organism evidence="5 6">
    <name type="scientific">Porphyromonas macacae</name>
    <dbReference type="NCBI Taxonomy" id="28115"/>
    <lineage>
        <taxon>Bacteria</taxon>
        <taxon>Pseudomonadati</taxon>
        <taxon>Bacteroidota</taxon>
        <taxon>Bacteroidia</taxon>
        <taxon>Bacteroidales</taxon>
        <taxon>Porphyromonadaceae</taxon>
        <taxon>Porphyromonas</taxon>
    </lineage>
</organism>
<evidence type="ECO:0000256" key="2">
    <source>
        <dbReference type="SAM" id="Coils"/>
    </source>
</evidence>
<dbReference type="Proteomes" id="UP000030103">
    <property type="component" value="Unassembled WGS sequence"/>
</dbReference>
<evidence type="ECO:0000256" key="3">
    <source>
        <dbReference type="SAM" id="SignalP"/>
    </source>
</evidence>
<dbReference type="InterPro" id="IPR016047">
    <property type="entry name" value="M23ase_b-sheet_dom"/>
</dbReference>
<name>A0A0A2E4T8_9PORP</name>
<protein>
    <submittedName>
        <fullName evidence="5">Peptidase M24</fullName>
    </submittedName>
</protein>
<dbReference type="Pfam" id="PF01551">
    <property type="entry name" value="Peptidase_M23"/>
    <property type="match status" value="1"/>
</dbReference>
<feature type="coiled-coil region" evidence="2">
    <location>
        <begin position="155"/>
        <end position="264"/>
    </location>
</feature>
<keyword evidence="6" id="KW-1185">Reference proteome</keyword>
<dbReference type="CDD" id="cd12797">
    <property type="entry name" value="M23_peptidase"/>
    <property type="match status" value="1"/>
</dbReference>
<keyword evidence="1 3" id="KW-0732">Signal</keyword>
<dbReference type="AlphaFoldDB" id="A0A0A2E4T8"/>
<dbReference type="Gene3D" id="6.10.250.3150">
    <property type="match status" value="1"/>
</dbReference>
<dbReference type="InterPro" id="IPR050570">
    <property type="entry name" value="Cell_wall_metabolism_enzyme"/>
</dbReference>
<dbReference type="PANTHER" id="PTHR21666:SF289">
    <property type="entry name" value="L-ALA--D-GLU ENDOPEPTIDASE"/>
    <property type="match status" value="1"/>
</dbReference>
<dbReference type="SUPFAM" id="SSF51261">
    <property type="entry name" value="Duplicated hybrid motif"/>
    <property type="match status" value="1"/>
</dbReference>
<dbReference type="eggNOG" id="COG4942">
    <property type="taxonomic scope" value="Bacteria"/>
</dbReference>
<gene>
    <name evidence="5" type="ORF">HQ47_06575</name>
</gene>
<dbReference type="InterPro" id="IPR011055">
    <property type="entry name" value="Dup_hybrid_motif"/>
</dbReference>
<evidence type="ECO:0000313" key="6">
    <source>
        <dbReference type="Proteomes" id="UP000030103"/>
    </source>
</evidence>
<dbReference type="RefSeq" id="WP_036874097.1">
    <property type="nucleotide sequence ID" value="NZ_JRFA01000017.1"/>
</dbReference>
<feature type="signal peptide" evidence="3">
    <location>
        <begin position="1"/>
        <end position="21"/>
    </location>
</feature>
<dbReference type="PANTHER" id="PTHR21666">
    <property type="entry name" value="PEPTIDASE-RELATED"/>
    <property type="match status" value="1"/>
</dbReference>
<keyword evidence="2" id="KW-0175">Coiled coil</keyword>
<evidence type="ECO:0000259" key="4">
    <source>
        <dbReference type="Pfam" id="PF01551"/>
    </source>
</evidence>
<feature type="domain" description="M23ase beta-sheet core" evidence="4">
    <location>
        <begin position="332"/>
        <end position="424"/>
    </location>
</feature>
<dbReference type="OrthoDB" id="9815884at2"/>
<dbReference type="GO" id="GO:0004222">
    <property type="term" value="F:metalloendopeptidase activity"/>
    <property type="evidence" value="ECO:0007669"/>
    <property type="project" value="TreeGrafter"/>
</dbReference>
<dbReference type="STRING" id="28115.HQ47_06575"/>
<feature type="coiled-coil region" evidence="2">
    <location>
        <begin position="21"/>
        <end position="104"/>
    </location>
</feature>
<dbReference type="EMBL" id="JRFA01000017">
    <property type="protein sequence ID" value="KGN73898.1"/>
    <property type="molecule type" value="Genomic_DNA"/>
</dbReference>
<evidence type="ECO:0000313" key="5">
    <source>
        <dbReference type="EMBL" id="KGN73898.1"/>
    </source>
</evidence>
<comment type="caution">
    <text evidence="5">The sequence shown here is derived from an EMBL/GenBank/DDBJ whole genome shotgun (WGS) entry which is preliminary data.</text>
</comment>